<gene>
    <name evidence="2" type="ORF">LMG28614_05632</name>
</gene>
<evidence type="ECO:0000256" key="1">
    <source>
        <dbReference type="SAM" id="MobiDB-lite"/>
    </source>
</evidence>
<reference evidence="2 3" key="1">
    <citation type="submission" date="2020-04" db="EMBL/GenBank/DDBJ databases">
        <authorList>
            <person name="De Canck E."/>
        </authorList>
    </citation>
    <scope>NUCLEOTIDE SEQUENCE [LARGE SCALE GENOMIC DNA]</scope>
    <source>
        <strain evidence="2 3">LMG 28614</strain>
    </source>
</reference>
<dbReference type="EMBL" id="CADIKK010000033">
    <property type="protein sequence ID" value="CAB3802528.1"/>
    <property type="molecule type" value="Genomic_DNA"/>
</dbReference>
<accession>A0A6S7BTX4</accession>
<dbReference type="Proteomes" id="UP000494365">
    <property type="component" value="Unassembled WGS sequence"/>
</dbReference>
<feature type="compositionally biased region" description="Polar residues" evidence="1">
    <location>
        <begin position="67"/>
        <end position="78"/>
    </location>
</feature>
<evidence type="ECO:0000313" key="3">
    <source>
        <dbReference type="Proteomes" id="UP000494365"/>
    </source>
</evidence>
<evidence type="ECO:0000313" key="2">
    <source>
        <dbReference type="EMBL" id="CAB3802528.1"/>
    </source>
</evidence>
<proteinExistence type="predicted"/>
<protein>
    <submittedName>
        <fullName evidence="2">Uncharacterized protein</fullName>
    </submittedName>
</protein>
<keyword evidence="3" id="KW-1185">Reference proteome</keyword>
<dbReference type="RefSeq" id="WP_175152639.1">
    <property type="nucleotide sequence ID" value="NZ_CADIKK010000033.1"/>
</dbReference>
<dbReference type="AlphaFoldDB" id="A0A6S7BTX4"/>
<name>A0A6S7BTX4_9BURK</name>
<organism evidence="2 3">
    <name type="scientific">Paraburkholderia ultramafica</name>
    <dbReference type="NCBI Taxonomy" id="1544867"/>
    <lineage>
        <taxon>Bacteria</taxon>
        <taxon>Pseudomonadati</taxon>
        <taxon>Pseudomonadota</taxon>
        <taxon>Betaproteobacteria</taxon>
        <taxon>Burkholderiales</taxon>
        <taxon>Burkholderiaceae</taxon>
        <taxon>Paraburkholderia</taxon>
    </lineage>
</organism>
<feature type="region of interest" description="Disordered" evidence="1">
    <location>
        <begin position="27"/>
        <end position="78"/>
    </location>
</feature>
<sequence length="78" mass="8436">MSKKNNGSVAGDPAFREALLREAIQRGEDDIAAGRTKPYTPALTQEITERAMKRAQAGDQPKADVTPSPSTRPQISLE</sequence>